<name>D9WQN3_9ACTN</name>
<dbReference type="Pfam" id="PF00353">
    <property type="entry name" value="HemolysinCabind"/>
    <property type="match status" value="3"/>
</dbReference>
<comment type="subcellular location">
    <subcellularLocation>
        <location evidence="1">Secreted</location>
    </subcellularLocation>
</comment>
<dbReference type="AlphaFoldDB" id="D9WQN3"/>
<dbReference type="EMBL" id="GG657754">
    <property type="protein sequence ID" value="EFL28166.1"/>
    <property type="molecule type" value="Genomic_DNA"/>
</dbReference>
<dbReference type="Gene3D" id="2.150.10.10">
    <property type="entry name" value="Serralysin-like metalloprotease, C-terminal"/>
    <property type="match status" value="1"/>
</dbReference>
<gene>
    <name evidence="5" type="ORF">SSOG_07880</name>
</gene>
<keyword evidence="6" id="KW-1185">Reference proteome</keyword>
<dbReference type="RefSeq" id="WP_009719964.1">
    <property type="nucleotide sequence ID" value="NZ_GG657754.1"/>
</dbReference>
<dbReference type="InterPro" id="IPR050557">
    <property type="entry name" value="RTX_toxin/Mannuronan_C5-epim"/>
</dbReference>
<evidence type="ECO:0000256" key="1">
    <source>
        <dbReference type="ARBA" id="ARBA00004613"/>
    </source>
</evidence>
<dbReference type="GO" id="GO:0005576">
    <property type="term" value="C:extracellular region"/>
    <property type="evidence" value="ECO:0007669"/>
    <property type="project" value="UniProtKB-SubCell"/>
</dbReference>
<feature type="signal peptide" evidence="4">
    <location>
        <begin position="1"/>
        <end position="28"/>
    </location>
</feature>
<dbReference type="Proteomes" id="UP000003963">
    <property type="component" value="Unassembled WGS sequence"/>
</dbReference>
<reference evidence="5 6" key="1">
    <citation type="submission" date="2009-02" db="EMBL/GenBank/DDBJ databases">
        <title>Annotation of Streptomyces hygroscopicus strain ATCC 53653.</title>
        <authorList>
            <consortium name="The Broad Institute Genome Sequencing Platform"/>
            <consortium name="Broad Institute Microbial Sequencing Center"/>
            <person name="Fischbach M."/>
            <person name="Godfrey P."/>
            <person name="Ward D."/>
            <person name="Young S."/>
            <person name="Zeng Q."/>
            <person name="Koehrsen M."/>
            <person name="Alvarado L."/>
            <person name="Berlin A.M."/>
            <person name="Bochicchio J."/>
            <person name="Borenstein D."/>
            <person name="Chapman S.B."/>
            <person name="Chen Z."/>
            <person name="Engels R."/>
            <person name="Freedman E."/>
            <person name="Gellesch M."/>
            <person name="Goldberg J."/>
            <person name="Griggs A."/>
            <person name="Gujja S."/>
            <person name="Heilman E.R."/>
            <person name="Heiman D.I."/>
            <person name="Hepburn T.A."/>
            <person name="Howarth C."/>
            <person name="Jen D."/>
            <person name="Larson L."/>
            <person name="Lewis B."/>
            <person name="Mehta T."/>
            <person name="Park D."/>
            <person name="Pearson M."/>
            <person name="Richards J."/>
            <person name="Roberts A."/>
            <person name="Saif S."/>
            <person name="Shea T.D."/>
            <person name="Shenoy N."/>
            <person name="Sisk P."/>
            <person name="Stolte C."/>
            <person name="Sykes S.N."/>
            <person name="Thomson T."/>
            <person name="Walk T."/>
            <person name="White J."/>
            <person name="Yandava C."/>
            <person name="Straight P."/>
            <person name="Clardy J."/>
            <person name="Hung D."/>
            <person name="Kolter R."/>
            <person name="Mekalanos J."/>
            <person name="Walker S."/>
            <person name="Walsh C.T."/>
            <person name="Wieland-Brown L.C."/>
            <person name="Haas B."/>
            <person name="Nusbaum C."/>
            <person name="Birren B."/>
        </authorList>
    </citation>
    <scope>NUCLEOTIDE SEQUENCE [LARGE SCALE GENOMIC DNA]</scope>
    <source>
        <strain evidence="5 6">ATCC 53653</strain>
    </source>
</reference>
<evidence type="ECO:0000256" key="2">
    <source>
        <dbReference type="ARBA" id="ARBA00022525"/>
    </source>
</evidence>
<dbReference type="PRINTS" id="PR00313">
    <property type="entry name" value="CABNDNGRPT"/>
</dbReference>
<evidence type="ECO:0000256" key="4">
    <source>
        <dbReference type="SAM" id="SignalP"/>
    </source>
</evidence>
<dbReference type="InterPro" id="IPR011049">
    <property type="entry name" value="Serralysin-like_metalloprot_C"/>
</dbReference>
<dbReference type="SUPFAM" id="SSF51120">
    <property type="entry name" value="beta-Roll"/>
    <property type="match status" value="1"/>
</dbReference>
<feature type="region of interest" description="Disordered" evidence="3">
    <location>
        <begin position="253"/>
        <end position="289"/>
    </location>
</feature>
<dbReference type="InterPro" id="IPR001343">
    <property type="entry name" value="Hemolysn_Ca-bd"/>
</dbReference>
<dbReference type="PANTHER" id="PTHR38340">
    <property type="entry name" value="S-LAYER PROTEIN"/>
    <property type="match status" value="1"/>
</dbReference>
<dbReference type="HOGENOM" id="CLU_976329_0_0_11"/>
<organism evidence="5 6">
    <name type="scientific">Streptomyces himastatinicus ATCC 53653</name>
    <dbReference type="NCBI Taxonomy" id="457427"/>
    <lineage>
        <taxon>Bacteria</taxon>
        <taxon>Bacillati</taxon>
        <taxon>Actinomycetota</taxon>
        <taxon>Actinomycetes</taxon>
        <taxon>Kitasatosporales</taxon>
        <taxon>Streptomycetaceae</taxon>
        <taxon>Streptomyces</taxon>
        <taxon>Streptomyces violaceusniger group</taxon>
    </lineage>
</organism>
<keyword evidence="2" id="KW-0964">Secreted</keyword>
<keyword evidence="4" id="KW-0732">Signal</keyword>
<dbReference type="GO" id="GO:0005509">
    <property type="term" value="F:calcium ion binding"/>
    <property type="evidence" value="ECO:0007669"/>
    <property type="project" value="InterPro"/>
</dbReference>
<dbReference type="OrthoDB" id="4194109at2"/>
<dbReference type="PANTHER" id="PTHR38340:SF1">
    <property type="entry name" value="S-LAYER PROTEIN"/>
    <property type="match status" value="1"/>
</dbReference>
<protein>
    <submittedName>
        <fullName evidence="5">Type I secretion target repeat protein</fullName>
    </submittedName>
</protein>
<accession>D9WQN3</accession>
<feature type="chain" id="PRO_5003131464" evidence="4">
    <location>
        <begin position="29"/>
        <end position="289"/>
    </location>
</feature>
<evidence type="ECO:0000313" key="6">
    <source>
        <dbReference type="Proteomes" id="UP000003963"/>
    </source>
</evidence>
<evidence type="ECO:0000256" key="3">
    <source>
        <dbReference type="SAM" id="MobiDB-lite"/>
    </source>
</evidence>
<evidence type="ECO:0000313" key="5">
    <source>
        <dbReference type="EMBL" id="EFL28166.1"/>
    </source>
</evidence>
<dbReference type="STRING" id="457427.SSOG_07880"/>
<sequence>MAQHRILATAALAVALGGAALWAPAAHADTAATTDAAAAPTRATLSHEDGVLSYLAAAGQTNKVTVSTENIDVDPSQFGGDFLITFRDQSGMGIDASAAQWDACKYPSAADHTVVQCVIAEPLGSDDSTTFELFLGDGADTATVDGKAGTIAALRGGAGDDVLRGTGQNAFQGEDGDDRIDGGDGMGVRGGEGDDTITGACSYECRGDAGNDTLTGTGDADNLYGDDGDDILRAGSENDYVYGGKGNDTLYGEDGNDTMYGNSGNDTLYGGKGTDTLSGGPGTNKVYQD</sequence>
<proteinExistence type="predicted"/>